<protein>
    <submittedName>
        <fullName evidence="1">Uncharacterized protein</fullName>
    </submittedName>
</protein>
<evidence type="ECO:0000313" key="1">
    <source>
        <dbReference type="EMBL" id="AJP70706.1"/>
    </source>
</evidence>
<sequence length="133" mass="14801">MSIAGYEFVAKKCRRTFADLAKLKLPSIRSGELRVEMERALGQCKQAALDAADAGTRSARFADQTVGDPLATREFLDAGRRLRSVSADRIRPCMQIMGELSRAAGLQTPTAEALTKFYMERQRALTAEFEREL</sequence>
<accession>A0A7U5BEB6</accession>
<organism evidence="1 2">
    <name type="scientific">Sphingomonas hengshuiensis</name>
    <dbReference type="NCBI Taxonomy" id="1609977"/>
    <lineage>
        <taxon>Bacteria</taxon>
        <taxon>Pseudomonadati</taxon>
        <taxon>Pseudomonadota</taxon>
        <taxon>Alphaproteobacteria</taxon>
        <taxon>Sphingomonadales</taxon>
        <taxon>Sphingomonadaceae</taxon>
        <taxon>Sphingomonas</taxon>
    </lineage>
</organism>
<evidence type="ECO:0000313" key="2">
    <source>
        <dbReference type="Proteomes" id="UP000032300"/>
    </source>
</evidence>
<reference evidence="1 2" key="2">
    <citation type="submission" date="2015-02" db="EMBL/GenBank/DDBJ databases">
        <title>The complete genome of Sphingomonas hengshuiensis sp. WHSC-8 isolated from soil of Hengshui Lake.</title>
        <authorList>
            <person name="Wei S."/>
            <person name="Guo J."/>
            <person name="Su C."/>
            <person name="Wu R."/>
            <person name="Zhang Z."/>
            <person name="Liang K."/>
            <person name="Li H."/>
            <person name="Wang T."/>
            <person name="Liu H."/>
            <person name="Zhang C."/>
            <person name="Li Z."/>
            <person name="Wang Q."/>
            <person name="Meng J."/>
        </authorList>
    </citation>
    <scope>NUCLEOTIDE SEQUENCE [LARGE SCALE GENOMIC DNA]</scope>
    <source>
        <strain evidence="1 2">WHSC-8</strain>
    </source>
</reference>
<gene>
    <name evidence="1" type="ORF">TS85_01015</name>
</gene>
<dbReference type="AlphaFoldDB" id="A0A7U5BEB6"/>
<name>A0A7U5BEB6_9SPHN</name>
<dbReference type="Proteomes" id="UP000032300">
    <property type="component" value="Chromosome"/>
</dbReference>
<proteinExistence type="predicted"/>
<keyword evidence="2" id="KW-1185">Reference proteome</keyword>
<dbReference type="EMBL" id="CP010836">
    <property type="protein sequence ID" value="AJP70706.1"/>
    <property type="molecule type" value="Genomic_DNA"/>
</dbReference>
<dbReference type="KEGG" id="sphi:TS85_01015"/>
<reference evidence="1 2" key="1">
    <citation type="journal article" date="2015" name="Int. J. Syst. Evol. Microbiol.">
        <title>Sphingomonas hengshuiensis sp. nov., isolated from lake wetland.</title>
        <authorList>
            <person name="Wei S."/>
            <person name="Wang T."/>
            <person name="Liu H."/>
            <person name="Zhang C."/>
            <person name="Guo J."/>
            <person name="Wang Q."/>
            <person name="Liang K."/>
            <person name="Zhang Z."/>
        </authorList>
    </citation>
    <scope>NUCLEOTIDE SEQUENCE [LARGE SCALE GENOMIC DNA]</scope>
    <source>
        <strain evidence="1 2">WHSC-8</strain>
    </source>
</reference>